<dbReference type="RefSeq" id="WP_310866171.1">
    <property type="nucleotide sequence ID" value="NZ_JAVLSF010000394.1"/>
</dbReference>
<sequence length="75" mass="8131">LLALCGMDHLSSSANSAWNFFCKISSAAASAKAFSLRINSRSSCFLLCLSVRISCALSLFLVELTAQNAVRHYSR</sequence>
<gene>
    <name evidence="1" type="ORF">RJJ65_36455</name>
</gene>
<evidence type="ECO:0000313" key="2">
    <source>
        <dbReference type="Proteomes" id="UP001268610"/>
    </source>
</evidence>
<organism evidence="1 2">
    <name type="scientific">Rhizobium hidalgonense</name>
    <dbReference type="NCBI Taxonomy" id="1538159"/>
    <lineage>
        <taxon>Bacteria</taxon>
        <taxon>Pseudomonadati</taxon>
        <taxon>Pseudomonadota</taxon>
        <taxon>Alphaproteobacteria</taxon>
        <taxon>Hyphomicrobiales</taxon>
        <taxon>Rhizobiaceae</taxon>
        <taxon>Rhizobium/Agrobacterium group</taxon>
        <taxon>Rhizobium</taxon>
    </lineage>
</organism>
<proteinExistence type="predicted"/>
<protein>
    <submittedName>
        <fullName evidence="1">Uncharacterized protein</fullName>
    </submittedName>
</protein>
<dbReference type="Proteomes" id="UP001268610">
    <property type="component" value="Unassembled WGS sequence"/>
</dbReference>
<comment type="caution">
    <text evidence="1">The sequence shown here is derived from an EMBL/GenBank/DDBJ whole genome shotgun (WGS) entry which is preliminary data.</text>
</comment>
<accession>A0AAJ2H317</accession>
<evidence type="ECO:0000313" key="1">
    <source>
        <dbReference type="EMBL" id="MDR9778029.1"/>
    </source>
</evidence>
<name>A0AAJ2H317_9HYPH</name>
<feature type="non-terminal residue" evidence="1">
    <location>
        <position position="1"/>
    </location>
</feature>
<dbReference type="AlphaFoldDB" id="A0AAJ2H317"/>
<dbReference type="EMBL" id="JAVLSF010000394">
    <property type="protein sequence ID" value="MDR9778029.1"/>
    <property type="molecule type" value="Genomic_DNA"/>
</dbReference>
<reference evidence="1" key="1">
    <citation type="submission" date="2023-04" db="EMBL/GenBank/DDBJ databases">
        <title>Genomic characterization of faba bean (Vicia faba) microsymbionts in Mexican soils.</title>
        <authorList>
            <person name="Rivera Orduna F.N."/>
            <person name="Guevara-Luna J."/>
            <person name="Yan J."/>
            <person name="Arroyo-Herrera I."/>
            <person name="Li Y."/>
            <person name="Vasquez-Murrieta M.S."/>
            <person name="Wang E.T."/>
        </authorList>
    </citation>
    <scope>NUCLEOTIDE SEQUENCE</scope>
    <source>
        <strain evidence="1">CH26</strain>
    </source>
</reference>